<feature type="compositionally biased region" description="Basic and acidic residues" evidence="1">
    <location>
        <begin position="139"/>
        <end position="157"/>
    </location>
</feature>
<evidence type="ECO:0000313" key="2">
    <source>
        <dbReference type="EMBL" id="KXH38665.1"/>
    </source>
</evidence>
<feature type="region of interest" description="Disordered" evidence="1">
    <location>
        <begin position="1"/>
        <end position="20"/>
    </location>
</feature>
<dbReference type="EMBL" id="JFFI01002271">
    <property type="protein sequence ID" value="KXH38665.1"/>
    <property type="molecule type" value="Genomic_DNA"/>
</dbReference>
<reference evidence="2 3" key="1">
    <citation type="submission" date="2014-02" db="EMBL/GenBank/DDBJ databases">
        <title>The genome sequence of Colletotrichum salicis CBS 607.94.</title>
        <authorList>
            <person name="Baroncelli R."/>
            <person name="Thon M.R."/>
        </authorList>
    </citation>
    <scope>NUCLEOTIDE SEQUENCE [LARGE SCALE GENOMIC DNA]</scope>
    <source>
        <strain evidence="2 3">CBS 607.94</strain>
    </source>
</reference>
<organism evidence="2 3">
    <name type="scientific">Colletotrichum salicis</name>
    <dbReference type="NCBI Taxonomy" id="1209931"/>
    <lineage>
        <taxon>Eukaryota</taxon>
        <taxon>Fungi</taxon>
        <taxon>Dikarya</taxon>
        <taxon>Ascomycota</taxon>
        <taxon>Pezizomycotina</taxon>
        <taxon>Sordariomycetes</taxon>
        <taxon>Hypocreomycetidae</taxon>
        <taxon>Glomerellales</taxon>
        <taxon>Glomerellaceae</taxon>
        <taxon>Colletotrichum</taxon>
        <taxon>Colletotrichum acutatum species complex</taxon>
    </lineage>
</organism>
<feature type="compositionally biased region" description="Basic and acidic residues" evidence="1">
    <location>
        <begin position="1"/>
        <end position="10"/>
    </location>
</feature>
<evidence type="ECO:0000313" key="3">
    <source>
        <dbReference type="Proteomes" id="UP000070121"/>
    </source>
</evidence>
<gene>
    <name evidence="2" type="ORF">CSAL01_13775</name>
</gene>
<keyword evidence="3" id="KW-1185">Reference proteome</keyword>
<feature type="region of interest" description="Disordered" evidence="1">
    <location>
        <begin position="100"/>
        <end position="122"/>
    </location>
</feature>
<dbReference type="Proteomes" id="UP000070121">
    <property type="component" value="Unassembled WGS sequence"/>
</dbReference>
<proteinExistence type="predicted"/>
<feature type="non-terminal residue" evidence="2">
    <location>
        <position position="182"/>
    </location>
</feature>
<dbReference type="OrthoDB" id="4850545at2759"/>
<sequence length="182" mass="20898">ELIDKIDKLAKTQPTEGSNERKVGYLCTAVQRVPEARMTLHAPPADYETLCSRLRASFSIEARMPKQQQFRAVDGPYQQHWVDRTYNGKGKEARYGNRYNGQERRAGSAANAGFKPRGSQPRGKCWICKKDGCWSTSHTQEERDRSYEKFKQLKGTEGKNNPRQYQQFLVDYEGIDPSTTNE</sequence>
<comment type="caution">
    <text evidence="2">The sequence shown here is derived from an EMBL/GenBank/DDBJ whole genome shotgun (WGS) entry which is preliminary data.</text>
</comment>
<name>A0A135SS33_9PEZI</name>
<protein>
    <submittedName>
        <fullName evidence="2">Uncharacterized protein</fullName>
    </submittedName>
</protein>
<feature type="compositionally biased region" description="Polar residues" evidence="1">
    <location>
        <begin position="158"/>
        <end position="167"/>
    </location>
</feature>
<dbReference type="AlphaFoldDB" id="A0A135SS33"/>
<accession>A0A135SS33</accession>
<dbReference type="STRING" id="1209931.A0A135SS33"/>
<feature type="non-terminal residue" evidence="2">
    <location>
        <position position="1"/>
    </location>
</feature>
<evidence type="ECO:0000256" key="1">
    <source>
        <dbReference type="SAM" id="MobiDB-lite"/>
    </source>
</evidence>
<feature type="region of interest" description="Disordered" evidence="1">
    <location>
        <begin position="137"/>
        <end position="182"/>
    </location>
</feature>